<proteinExistence type="predicted"/>
<dbReference type="SMART" id="SM00368">
    <property type="entry name" value="LRR_RI"/>
    <property type="match status" value="11"/>
</dbReference>
<feature type="region of interest" description="Disordered" evidence="7">
    <location>
        <begin position="1"/>
        <end position="22"/>
    </location>
</feature>
<accession>A0A8J4X8H9</accession>
<feature type="non-terminal residue" evidence="9">
    <location>
        <position position="1"/>
    </location>
</feature>
<dbReference type="FunFam" id="3.40.50.300:FF:000210">
    <property type="entry name" value="Si:dkey-16p6.1"/>
    <property type="match status" value="1"/>
</dbReference>
<dbReference type="Gene3D" id="3.40.50.300">
    <property type="entry name" value="P-loop containing nucleotide triphosphate hydrolases"/>
    <property type="match status" value="1"/>
</dbReference>
<keyword evidence="3" id="KW-0433">Leucine-rich repeat</keyword>
<dbReference type="Pfam" id="PF14484">
    <property type="entry name" value="FISNA"/>
    <property type="match status" value="1"/>
</dbReference>
<reference evidence="9" key="1">
    <citation type="submission" date="2020-07" db="EMBL/GenBank/DDBJ databases">
        <title>Clarias magur genome sequencing, assembly and annotation.</title>
        <authorList>
            <person name="Kushwaha B."/>
            <person name="Kumar R."/>
            <person name="Das P."/>
            <person name="Joshi C.G."/>
            <person name="Kumar D."/>
            <person name="Nagpure N.S."/>
            <person name="Pandey M."/>
            <person name="Agarwal S."/>
            <person name="Srivastava S."/>
            <person name="Singh M."/>
            <person name="Sahoo L."/>
            <person name="Jayasankar P."/>
            <person name="Meher P.K."/>
            <person name="Koringa P.G."/>
            <person name="Iquebal M.A."/>
            <person name="Das S.P."/>
            <person name="Bit A."/>
            <person name="Patnaik S."/>
            <person name="Patel N."/>
            <person name="Shah T.M."/>
            <person name="Hinsu A."/>
            <person name="Jena J.K."/>
        </authorList>
    </citation>
    <scope>NUCLEOTIDE SEQUENCE</scope>
    <source>
        <strain evidence="9">CIFAMagur01</strain>
        <tissue evidence="9">Testis</tissue>
    </source>
</reference>
<dbReference type="AlphaFoldDB" id="A0A8J4X8H9"/>
<evidence type="ECO:0000313" key="9">
    <source>
        <dbReference type="EMBL" id="KAF5888350.1"/>
    </source>
</evidence>
<dbReference type="PANTHER" id="PTHR24106">
    <property type="entry name" value="NACHT, LRR AND CARD DOMAINS-CONTAINING"/>
    <property type="match status" value="1"/>
</dbReference>
<evidence type="ECO:0000313" key="10">
    <source>
        <dbReference type="Proteomes" id="UP000727407"/>
    </source>
</evidence>
<evidence type="ECO:0000256" key="3">
    <source>
        <dbReference type="ARBA" id="ARBA00022614"/>
    </source>
</evidence>
<dbReference type="InterPro" id="IPR006553">
    <property type="entry name" value="Leu-rich_rpt_Cys-con_subtyp"/>
</dbReference>
<dbReference type="InterPro" id="IPR027417">
    <property type="entry name" value="P-loop_NTPase"/>
</dbReference>
<dbReference type="Pfam" id="PF13516">
    <property type="entry name" value="LRR_6"/>
    <property type="match status" value="11"/>
</dbReference>
<dbReference type="InterPro" id="IPR007111">
    <property type="entry name" value="NACHT_NTPase"/>
</dbReference>
<dbReference type="SUPFAM" id="SSF52047">
    <property type="entry name" value="RNI-like"/>
    <property type="match status" value="1"/>
</dbReference>
<evidence type="ECO:0000256" key="4">
    <source>
        <dbReference type="ARBA" id="ARBA00022737"/>
    </source>
</evidence>
<dbReference type="InterPro" id="IPR001611">
    <property type="entry name" value="Leu-rich_rpt"/>
</dbReference>
<evidence type="ECO:0000256" key="2">
    <source>
        <dbReference type="ARBA" id="ARBA00022490"/>
    </source>
</evidence>
<keyword evidence="2" id="KW-0963">Cytoplasm</keyword>
<dbReference type="SMART" id="SM01288">
    <property type="entry name" value="FISNA"/>
    <property type="match status" value="1"/>
</dbReference>
<keyword evidence="5" id="KW-0547">Nucleotide-binding</keyword>
<dbReference type="InterPro" id="IPR029495">
    <property type="entry name" value="NACHT-assoc"/>
</dbReference>
<evidence type="ECO:0000256" key="7">
    <source>
        <dbReference type="SAM" id="MobiDB-lite"/>
    </source>
</evidence>
<feature type="domain" description="NACHT" evidence="8">
    <location>
        <begin position="112"/>
        <end position="244"/>
    </location>
</feature>
<evidence type="ECO:0000256" key="5">
    <source>
        <dbReference type="ARBA" id="ARBA00022741"/>
    </source>
</evidence>
<gene>
    <name evidence="9" type="ORF">DAT39_021898</name>
</gene>
<dbReference type="Pfam" id="PF17779">
    <property type="entry name" value="WHD_NOD2"/>
    <property type="match status" value="1"/>
</dbReference>
<organism evidence="9 10">
    <name type="scientific">Clarias magur</name>
    <name type="common">Asian catfish</name>
    <name type="synonym">Macropteronotus magur</name>
    <dbReference type="NCBI Taxonomy" id="1594786"/>
    <lineage>
        <taxon>Eukaryota</taxon>
        <taxon>Metazoa</taxon>
        <taxon>Chordata</taxon>
        <taxon>Craniata</taxon>
        <taxon>Vertebrata</taxon>
        <taxon>Euteleostomi</taxon>
        <taxon>Actinopterygii</taxon>
        <taxon>Neopterygii</taxon>
        <taxon>Teleostei</taxon>
        <taxon>Ostariophysi</taxon>
        <taxon>Siluriformes</taxon>
        <taxon>Clariidae</taxon>
        <taxon>Clarias</taxon>
    </lineage>
</organism>
<dbReference type="InterPro" id="IPR032675">
    <property type="entry name" value="LRR_dom_sf"/>
</dbReference>
<protein>
    <submittedName>
        <fullName evidence="9">Protein NLRC3-like isoform X1</fullName>
    </submittedName>
</protein>
<keyword evidence="4" id="KW-0677">Repeat</keyword>
<keyword evidence="6" id="KW-0067">ATP-binding</keyword>
<dbReference type="InterPro" id="IPR051261">
    <property type="entry name" value="NLR"/>
</dbReference>
<evidence type="ECO:0000259" key="8">
    <source>
        <dbReference type="PROSITE" id="PS50837"/>
    </source>
</evidence>
<comment type="subcellular location">
    <subcellularLocation>
        <location evidence="1">Cytoplasm</location>
    </subcellularLocation>
</comment>
<dbReference type="EMBL" id="QNUK01000999">
    <property type="protein sequence ID" value="KAF5888350.1"/>
    <property type="molecule type" value="Genomic_DNA"/>
</dbReference>
<dbReference type="Pfam" id="PF17776">
    <property type="entry name" value="NLRC4_HD2"/>
    <property type="match status" value="1"/>
</dbReference>
<dbReference type="GO" id="GO:0005737">
    <property type="term" value="C:cytoplasm"/>
    <property type="evidence" value="ECO:0007669"/>
    <property type="project" value="UniProtKB-SubCell"/>
</dbReference>
<sequence length="962" mass="107572">METSDLDTDKGPQTSTIWSDPEPAVKEFQEQFKVNLLKIFECLNDVMINQENQIPMNDIHMELYITEGDSDINKEHEVRQTEAASRRTTPEETPIKCNDILNPFSEEDKPIRTVLTKGVPGIGKTVSVQKFILDWAEGKANQDIHLIFPLPFRQLNLMKDQELSLMELLHICFKETKVTEMPILGKVLLIFDGLDECRFPLDFQNTVRVCDVTESASVPVLLINLIKGNLLPSALIWITSRPAAADQIPSECVDRVTEVRGFNDPQKEEYFRKRISDQSLANNIITHLKSLRSLYIRCSIPVFCWISAAVLERMLGEAESGEIPKTLTRMYTHFLIIQINLIREKYSEKQESDEVIFKLGRLAFQQLMKGNLIFYDEDLRECGIDLREAVVYSGVCTQIFREEIGLHQSKVYCFVHLSVQEHLAALYVHLKFMREKRNVLQQSQSSELKEITISDVHKSAVDQTLQSETGHLDIFLRFLLGLSLESNQDLLHDFVTKTGGSSESKDETVKYIKNQICRDIPTEKSINLFHCLNELGDDFLVEEIQRYLKSGKQSELTSSQWSALVFVLLTSAQELEEFDLSKYTTPENISDLVLVKVMPVIAASRKAIITCGTINRRSWAALDSVLSSKTISLRELHLSMSAVDLSQNKLGDSGVKRLSAVLEDPHCNVEILRLFNCGISAEGCAALASALKSNPSHLRELQLSNNKLGDSGVKHLCALLENSHCKLEKLGLHDCDISDEGCAALTLALRSNPSNLRELDLSWNKIGDTGMNCLSAVLKNPHCNLETLRLMCCGVSDKGSAALASGLKSNPSYLRQLNFSKNCLRDSGIKFFSAVLANPHCKLETLRLFQCDLSGEGCAALASALISNPSHVKELHLSENNLGDSGVKHLSALLKNPHCKLEALRLCQCGVSDEGCAALASALRSNPSHLRALELVKNKIEDSGRNLLTALRDDEGYKLQDL</sequence>
<dbReference type="Pfam" id="PF05729">
    <property type="entry name" value="NACHT"/>
    <property type="match status" value="1"/>
</dbReference>
<dbReference type="InterPro" id="IPR041267">
    <property type="entry name" value="NLRP_HD2"/>
</dbReference>
<evidence type="ECO:0000256" key="6">
    <source>
        <dbReference type="ARBA" id="ARBA00022840"/>
    </source>
</evidence>
<dbReference type="OrthoDB" id="120976at2759"/>
<keyword evidence="10" id="KW-1185">Reference proteome</keyword>
<evidence type="ECO:0000256" key="1">
    <source>
        <dbReference type="ARBA" id="ARBA00004496"/>
    </source>
</evidence>
<comment type="caution">
    <text evidence="9">The sequence shown here is derived from an EMBL/GenBank/DDBJ whole genome shotgun (WGS) entry which is preliminary data.</text>
</comment>
<name>A0A8J4X8H9_CLAMG</name>
<dbReference type="SUPFAM" id="SSF52540">
    <property type="entry name" value="P-loop containing nucleoside triphosphate hydrolases"/>
    <property type="match status" value="1"/>
</dbReference>
<dbReference type="GO" id="GO:0005524">
    <property type="term" value="F:ATP binding"/>
    <property type="evidence" value="ECO:0007669"/>
    <property type="project" value="UniProtKB-KW"/>
</dbReference>
<dbReference type="PROSITE" id="PS50837">
    <property type="entry name" value="NACHT"/>
    <property type="match status" value="1"/>
</dbReference>
<dbReference type="Proteomes" id="UP000727407">
    <property type="component" value="Unassembled WGS sequence"/>
</dbReference>
<dbReference type="SMART" id="SM00367">
    <property type="entry name" value="LRR_CC"/>
    <property type="match status" value="5"/>
</dbReference>
<dbReference type="InterPro" id="IPR041075">
    <property type="entry name" value="NOD1/2_WH"/>
</dbReference>
<dbReference type="FunFam" id="3.80.10.10:FF:000782">
    <property type="entry name" value="Si:ch211-196h16.4"/>
    <property type="match status" value="1"/>
</dbReference>
<dbReference type="Gene3D" id="3.80.10.10">
    <property type="entry name" value="Ribonuclease Inhibitor"/>
    <property type="match status" value="2"/>
</dbReference>